<evidence type="ECO:0000256" key="1">
    <source>
        <dbReference type="SAM" id="MobiDB-lite"/>
    </source>
</evidence>
<dbReference type="PANTHER" id="PTHR35004">
    <property type="entry name" value="TRANSPOSASE RV3428C-RELATED"/>
    <property type="match status" value="1"/>
</dbReference>
<organism evidence="3">
    <name type="scientific">mine drainage metagenome</name>
    <dbReference type="NCBI Taxonomy" id="410659"/>
    <lineage>
        <taxon>unclassified sequences</taxon>
        <taxon>metagenomes</taxon>
        <taxon>ecological metagenomes</taxon>
    </lineage>
</organism>
<dbReference type="GO" id="GO:0003676">
    <property type="term" value="F:nucleic acid binding"/>
    <property type="evidence" value="ECO:0007669"/>
    <property type="project" value="InterPro"/>
</dbReference>
<feature type="non-terminal residue" evidence="3">
    <location>
        <position position="1"/>
    </location>
</feature>
<dbReference type="Pfam" id="PF13518">
    <property type="entry name" value="HTH_28"/>
    <property type="match status" value="1"/>
</dbReference>
<dbReference type="Pfam" id="PF00665">
    <property type="entry name" value="rve"/>
    <property type="match status" value="1"/>
</dbReference>
<sequence>YVRVSRSTIDRWVRDLRRGGFEALVPVQRHCEPRTAKDVLALAESLKREAPARTAAQVVRIMESTGLRPPSERTIQRLYARLGLYSSSDGSMPRAYGRFEAKRRNELWMGDALHGPVVDGKKAYLLAFIDDYSRALVGYAWTHSEDTVRLEAALRQGLSSRGVPDAILVDRGSAYVSPELARSCAVLGIRLAHARPRTPTTKGKIERFFRTMRSQFLVEIESSGRGRRSWRAEPAVRGVGRGRLPPRGPLRDKGYSP</sequence>
<feature type="non-terminal residue" evidence="3">
    <location>
        <position position="257"/>
    </location>
</feature>
<dbReference type="SUPFAM" id="SSF53098">
    <property type="entry name" value="Ribonuclease H-like"/>
    <property type="match status" value="1"/>
</dbReference>
<reference evidence="3" key="2">
    <citation type="journal article" date="2014" name="ISME J.">
        <title>Microbial stratification in low pH oxic and suboxic macroscopic growths along an acid mine drainage.</title>
        <authorList>
            <person name="Mendez-Garcia C."/>
            <person name="Mesa V."/>
            <person name="Sprenger R.R."/>
            <person name="Richter M."/>
            <person name="Diez M.S."/>
            <person name="Solano J."/>
            <person name="Bargiela R."/>
            <person name="Golyshina O.V."/>
            <person name="Manteca A."/>
            <person name="Ramos J.L."/>
            <person name="Gallego J.R."/>
            <person name="Llorente I."/>
            <person name="Martins Dos Santos V.A."/>
            <person name="Jensen O.N."/>
            <person name="Pelaez A.I."/>
            <person name="Sanchez J."/>
            <person name="Ferrer M."/>
        </authorList>
    </citation>
    <scope>NUCLEOTIDE SEQUENCE</scope>
</reference>
<dbReference type="PANTHER" id="PTHR35004:SF6">
    <property type="entry name" value="TRANSPOSASE"/>
    <property type="match status" value="1"/>
</dbReference>
<dbReference type="Gene3D" id="3.30.420.10">
    <property type="entry name" value="Ribonuclease H-like superfamily/Ribonuclease H"/>
    <property type="match status" value="1"/>
</dbReference>
<comment type="caution">
    <text evidence="3">The sequence shown here is derived from an EMBL/GenBank/DDBJ whole genome shotgun (WGS) entry which is preliminary data.</text>
</comment>
<dbReference type="SUPFAM" id="SSF46689">
    <property type="entry name" value="Homeodomain-like"/>
    <property type="match status" value="1"/>
</dbReference>
<dbReference type="GO" id="GO:0015074">
    <property type="term" value="P:DNA integration"/>
    <property type="evidence" value="ECO:0007669"/>
    <property type="project" value="InterPro"/>
</dbReference>
<dbReference type="InterPro" id="IPR009057">
    <property type="entry name" value="Homeodomain-like_sf"/>
</dbReference>
<dbReference type="InterPro" id="IPR012337">
    <property type="entry name" value="RNaseH-like_sf"/>
</dbReference>
<gene>
    <name evidence="3" type="ORF">B2A_00539</name>
</gene>
<dbReference type="AlphaFoldDB" id="T1BHP3"/>
<dbReference type="InterPro" id="IPR036397">
    <property type="entry name" value="RNaseH_sf"/>
</dbReference>
<accession>T1BHP3</accession>
<feature type="compositionally biased region" description="Low complexity" evidence="1">
    <location>
        <begin position="236"/>
        <end position="245"/>
    </location>
</feature>
<evidence type="ECO:0000313" key="3">
    <source>
        <dbReference type="EMBL" id="EQD68148.1"/>
    </source>
</evidence>
<evidence type="ECO:0000259" key="2">
    <source>
        <dbReference type="PROSITE" id="PS50994"/>
    </source>
</evidence>
<dbReference type="PROSITE" id="PS50994">
    <property type="entry name" value="INTEGRASE"/>
    <property type="match status" value="1"/>
</dbReference>
<dbReference type="EMBL" id="AUZZ01000420">
    <property type="protein sequence ID" value="EQD68148.1"/>
    <property type="molecule type" value="Genomic_DNA"/>
</dbReference>
<dbReference type="InterPro" id="IPR055247">
    <property type="entry name" value="InsJ-like_HTH"/>
</dbReference>
<dbReference type="InterPro" id="IPR001584">
    <property type="entry name" value="Integrase_cat-core"/>
</dbReference>
<name>T1BHP3_9ZZZZ</name>
<protein>
    <submittedName>
        <fullName evidence="3">Transposase</fullName>
    </submittedName>
</protein>
<reference evidence="3" key="1">
    <citation type="submission" date="2013-08" db="EMBL/GenBank/DDBJ databases">
        <authorList>
            <person name="Mendez C."/>
            <person name="Richter M."/>
            <person name="Ferrer M."/>
            <person name="Sanchez J."/>
        </authorList>
    </citation>
    <scope>NUCLEOTIDE SEQUENCE</scope>
</reference>
<proteinExistence type="predicted"/>
<feature type="region of interest" description="Disordered" evidence="1">
    <location>
        <begin position="229"/>
        <end position="257"/>
    </location>
</feature>
<feature type="domain" description="Integrase catalytic" evidence="2">
    <location>
        <begin position="89"/>
        <end position="257"/>
    </location>
</feature>